<dbReference type="EMBL" id="JADGJD010000476">
    <property type="protein sequence ID" value="KAJ3050749.1"/>
    <property type="molecule type" value="Genomic_DNA"/>
</dbReference>
<proteinExistence type="predicted"/>
<feature type="non-terminal residue" evidence="1">
    <location>
        <position position="1"/>
    </location>
</feature>
<evidence type="ECO:0000313" key="1">
    <source>
        <dbReference type="EMBL" id="KAJ3050749.1"/>
    </source>
</evidence>
<keyword evidence="2" id="KW-1185">Reference proteome</keyword>
<sequence>NIIVVVYSACSGGHGGGDYGLMSAFLEAVKANDQKLVGCTPQEALQSHILVFAAEHARKSSQVVDLKDYVLSLDKNV</sequence>
<organism evidence="1 2">
    <name type="scientific">Rhizophlyctis rosea</name>
    <dbReference type="NCBI Taxonomy" id="64517"/>
    <lineage>
        <taxon>Eukaryota</taxon>
        <taxon>Fungi</taxon>
        <taxon>Fungi incertae sedis</taxon>
        <taxon>Chytridiomycota</taxon>
        <taxon>Chytridiomycota incertae sedis</taxon>
        <taxon>Chytridiomycetes</taxon>
        <taxon>Rhizophlyctidales</taxon>
        <taxon>Rhizophlyctidaceae</taxon>
        <taxon>Rhizophlyctis</taxon>
    </lineage>
</organism>
<accession>A0AAD5SDQ4</accession>
<evidence type="ECO:0000313" key="2">
    <source>
        <dbReference type="Proteomes" id="UP001212841"/>
    </source>
</evidence>
<protein>
    <submittedName>
        <fullName evidence="1">Uncharacterized protein</fullName>
    </submittedName>
</protein>
<comment type="caution">
    <text evidence="1">The sequence shown here is derived from an EMBL/GenBank/DDBJ whole genome shotgun (WGS) entry which is preliminary data.</text>
</comment>
<name>A0AAD5SDQ4_9FUNG</name>
<reference evidence="1" key="1">
    <citation type="submission" date="2020-05" db="EMBL/GenBank/DDBJ databases">
        <title>Phylogenomic resolution of chytrid fungi.</title>
        <authorList>
            <person name="Stajich J.E."/>
            <person name="Amses K."/>
            <person name="Simmons R."/>
            <person name="Seto K."/>
            <person name="Myers J."/>
            <person name="Bonds A."/>
            <person name="Quandt C.A."/>
            <person name="Barry K."/>
            <person name="Liu P."/>
            <person name="Grigoriev I."/>
            <person name="Longcore J.E."/>
            <person name="James T.Y."/>
        </authorList>
    </citation>
    <scope>NUCLEOTIDE SEQUENCE</scope>
    <source>
        <strain evidence="1">JEL0318</strain>
    </source>
</reference>
<gene>
    <name evidence="1" type="ORF">HK097_008251</name>
</gene>
<dbReference type="Proteomes" id="UP001212841">
    <property type="component" value="Unassembled WGS sequence"/>
</dbReference>
<dbReference type="AlphaFoldDB" id="A0AAD5SDQ4"/>